<keyword evidence="1" id="KW-0472">Membrane</keyword>
<name>A0A366HWD1_9BACT</name>
<keyword evidence="1" id="KW-1133">Transmembrane helix</keyword>
<dbReference type="InterPro" id="IPR011004">
    <property type="entry name" value="Trimer_LpxA-like_sf"/>
</dbReference>
<feature type="transmembrane region" description="Helical" evidence="1">
    <location>
        <begin position="40"/>
        <end position="65"/>
    </location>
</feature>
<keyword evidence="3" id="KW-1185">Reference proteome</keyword>
<proteinExistence type="predicted"/>
<gene>
    <name evidence="2" type="ORF">DES53_101809</name>
</gene>
<evidence type="ECO:0000313" key="3">
    <source>
        <dbReference type="Proteomes" id="UP000253426"/>
    </source>
</evidence>
<dbReference type="SUPFAM" id="SSF51161">
    <property type="entry name" value="Trimeric LpxA-like enzymes"/>
    <property type="match status" value="1"/>
</dbReference>
<accession>A0A366HWD1</accession>
<evidence type="ECO:0008006" key="4">
    <source>
        <dbReference type="Google" id="ProtNLM"/>
    </source>
</evidence>
<dbReference type="Proteomes" id="UP000253426">
    <property type="component" value="Unassembled WGS sequence"/>
</dbReference>
<dbReference type="EMBL" id="QNRR01000001">
    <property type="protein sequence ID" value="RBP48009.1"/>
    <property type="molecule type" value="Genomic_DNA"/>
</dbReference>
<evidence type="ECO:0000256" key="1">
    <source>
        <dbReference type="SAM" id="Phobius"/>
    </source>
</evidence>
<keyword evidence="1" id="KW-0812">Transmembrane</keyword>
<sequence length="234" mass="25607">MISLRIDLVEQSNHASVSRPPSPWPASIRAVMLLLNLVPLAHAALTLWIGFAISWLGAVACLYLAPPVLLRVVLLAVPLIHGTHAPGSRAFLIWWASSQPQVIFSRLPLLEELLRMVPGLYSLWLRLWGSKIGRLTYWAPGVRVLDRTLLRIGDDVVLGAGARLIAHVVSNNAEGQTVLHVAPIEIGDRCRIGGYALLSPGSVVDADEEVHICALFPPFTHWKEGRRSKLAVVS</sequence>
<protein>
    <recommendedName>
        <fullName evidence="4">Acyl transferase</fullName>
    </recommendedName>
</protein>
<dbReference type="AlphaFoldDB" id="A0A366HWD1"/>
<organism evidence="2 3">
    <name type="scientific">Roseimicrobium gellanilyticum</name>
    <dbReference type="NCBI Taxonomy" id="748857"/>
    <lineage>
        <taxon>Bacteria</taxon>
        <taxon>Pseudomonadati</taxon>
        <taxon>Verrucomicrobiota</taxon>
        <taxon>Verrucomicrobiia</taxon>
        <taxon>Verrucomicrobiales</taxon>
        <taxon>Verrucomicrobiaceae</taxon>
        <taxon>Roseimicrobium</taxon>
    </lineage>
</organism>
<comment type="caution">
    <text evidence="2">The sequence shown here is derived from an EMBL/GenBank/DDBJ whole genome shotgun (WGS) entry which is preliminary data.</text>
</comment>
<evidence type="ECO:0000313" key="2">
    <source>
        <dbReference type="EMBL" id="RBP48009.1"/>
    </source>
</evidence>
<dbReference type="Gene3D" id="2.160.10.10">
    <property type="entry name" value="Hexapeptide repeat proteins"/>
    <property type="match status" value="1"/>
</dbReference>
<reference evidence="2 3" key="1">
    <citation type="submission" date="2018-06" db="EMBL/GenBank/DDBJ databases">
        <title>Genomic Encyclopedia of Type Strains, Phase IV (KMG-IV): sequencing the most valuable type-strain genomes for metagenomic binning, comparative biology and taxonomic classification.</title>
        <authorList>
            <person name="Goeker M."/>
        </authorList>
    </citation>
    <scope>NUCLEOTIDE SEQUENCE [LARGE SCALE GENOMIC DNA]</scope>
    <source>
        <strain evidence="2 3">DSM 25532</strain>
    </source>
</reference>